<dbReference type="KEGG" id="ehx:EMIHUDRAFT_53827"/>
<dbReference type="PANTHER" id="PTHR43394">
    <property type="entry name" value="ATP-DEPENDENT PERMEASE MDL1, MITOCHONDRIAL"/>
    <property type="match status" value="1"/>
</dbReference>
<keyword evidence="3" id="KW-1185">Reference proteome</keyword>
<dbReference type="OMA" id="WVTHERA"/>
<evidence type="ECO:0000313" key="3">
    <source>
        <dbReference type="Proteomes" id="UP000013827"/>
    </source>
</evidence>
<dbReference type="GO" id="GO:0016887">
    <property type="term" value="F:ATP hydrolysis activity"/>
    <property type="evidence" value="ECO:0007669"/>
    <property type="project" value="InterPro"/>
</dbReference>
<reference evidence="3" key="1">
    <citation type="journal article" date="2013" name="Nature">
        <title>Pan genome of the phytoplankton Emiliania underpins its global distribution.</title>
        <authorList>
            <person name="Read B.A."/>
            <person name="Kegel J."/>
            <person name="Klute M.J."/>
            <person name="Kuo A."/>
            <person name="Lefebvre S.C."/>
            <person name="Maumus F."/>
            <person name="Mayer C."/>
            <person name="Miller J."/>
            <person name="Monier A."/>
            <person name="Salamov A."/>
            <person name="Young J."/>
            <person name="Aguilar M."/>
            <person name="Claverie J.M."/>
            <person name="Frickenhaus S."/>
            <person name="Gonzalez K."/>
            <person name="Herman E.K."/>
            <person name="Lin Y.C."/>
            <person name="Napier J."/>
            <person name="Ogata H."/>
            <person name="Sarno A.F."/>
            <person name="Shmutz J."/>
            <person name="Schroeder D."/>
            <person name="de Vargas C."/>
            <person name="Verret F."/>
            <person name="von Dassow P."/>
            <person name="Valentin K."/>
            <person name="Van de Peer Y."/>
            <person name="Wheeler G."/>
            <person name="Dacks J.B."/>
            <person name="Delwiche C.F."/>
            <person name="Dyhrman S.T."/>
            <person name="Glockner G."/>
            <person name="John U."/>
            <person name="Richards T."/>
            <person name="Worden A.Z."/>
            <person name="Zhang X."/>
            <person name="Grigoriev I.V."/>
            <person name="Allen A.E."/>
            <person name="Bidle K."/>
            <person name="Borodovsky M."/>
            <person name="Bowler C."/>
            <person name="Brownlee C."/>
            <person name="Cock J.M."/>
            <person name="Elias M."/>
            <person name="Gladyshev V.N."/>
            <person name="Groth M."/>
            <person name="Guda C."/>
            <person name="Hadaegh A."/>
            <person name="Iglesias-Rodriguez M.D."/>
            <person name="Jenkins J."/>
            <person name="Jones B.M."/>
            <person name="Lawson T."/>
            <person name="Leese F."/>
            <person name="Lindquist E."/>
            <person name="Lobanov A."/>
            <person name="Lomsadze A."/>
            <person name="Malik S.B."/>
            <person name="Marsh M.E."/>
            <person name="Mackinder L."/>
            <person name="Mock T."/>
            <person name="Mueller-Roeber B."/>
            <person name="Pagarete A."/>
            <person name="Parker M."/>
            <person name="Probert I."/>
            <person name="Quesneville H."/>
            <person name="Raines C."/>
            <person name="Rensing S.A."/>
            <person name="Riano-Pachon D.M."/>
            <person name="Richier S."/>
            <person name="Rokitta S."/>
            <person name="Shiraiwa Y."/>
            <person name="Soanes D.M."/>
            <person name="van der Giezen M."/>
            <person name="Wahlund T.M."/>
            <person name="Williams B."/>
            <person name="Wilson W."/>
            <person name="Wolfe G."/>
            <person name="Wurch L.L."/>
        </authorList>
    </citation>
    <scope>NUCLEOTIDE SEQUENCE</scope>
</reference>
<dbReference type="RefSeq" id="XP_005766021.1">
    <property type="nucleotide sequence ID" value="XM_005765964.1"/>
</dbReference>
<dbReference type="PROSITE" id="PS50893">
    <property type="entry name" value="ABC_TRANSPORTER_2"/>
    <property type="match status" value="1"/>
</dbReference>
<feature type="domain" description="ABC transporter" evidence="1">
    <location>
        <begin position="1"/>
        <end position="229"/>
    </location>
</feature>
<dbReference type="InterPro" id="IPR027417">
    <property type="entry name" value="P-loop_NTPase"/>
</dbReference>
<name>A0A0D3IQQ7_EMIH1</name>
<evidence type="ECO:0000259" key="1">
    <source>
        <dbReference type="PROSITE" id="PS50893"/>
    </source>
</evidence>
<dbReference type="Pfam" id="PF00005">
    <property type="entry name" value="ABC_tran"/>
    <property type="match status" value="1"/>
</dbReference>
<sequence>YALRPEKLVLDGLSLHVKPGEVVALCGPSGGGKSPTPRCAVLLDDVPISRLDPGWFHRQVALVGQEPVLFARSIEDNICYGLGERGEGRPSTEEVHAAAQLANAHDFQASSSATPRPSAEMRGAQLSGGQKERIAIARALVRHPYPHRGPLPSAQATSALDAESEAVVQAAIDSMIAQGGMTVVVLAHRLSTIRNADCICVVKGGRVAEECPHHELMARPAGVYAKLVSKQ</sequence>
<dbReference type="GeneID" id="17259673"/>
<dbReference type="PaxDb" id="2903-EOD13592"/>
<dbReference type="InterPro" id="IPR003439">
    <property type="entry name" value="ABC_transporter-like_ATP-bd"/>
</dbReference>
<dbReference type="GO" id="GO:0005524">
    <property type="term" value="F:ATP binding"/>
    <property type="evidence" value="ECO:0007669"/>
    <property type="project" value="InterPro"/>
</dbReference>
<dbReference type="AlphaFoldDB" id="A0A0D3IQQ7"/>
<dbReference type="Proteomes" id="UP000013827">
    <property type="component" value="Unassembled WGS sequence"/>
</dbReference>
<proteinExistence type="predicted"/>
<protein>
    <recommendedName>
        <fullName evidence="1">ABC transporter domain-containing protein</fullName>
    </recommendedName>
</protein>
<dbReference type="EnsemblProtists" id="EOD13592">
    <property type="protein sequence ID" value="EOD13592"/>
    <property type="gene ID" value="EMIHUDRAFT_53827"/>
</dbReference>
<dbReference type="HOGENOM" id="CLU_000604_1_9_1"/>
<dbReference type="GO" id="GO:0015421">
    <property type="term" value="F:ABC-type oligopeptide transporter activity"/>
    <property type="evidence" value="ECO:0007669"/>
    <property type="project" value="TreeGrafter"/>
</dbReference>
<dbReference type="SUPFAM" id="SSF52540">
    <property type="entry name" value="P-loop containing nucleoside triphosphate hydrolases"/>
    <property type="match status" value="1"/>
</dbReference>
<dbReference type="STRING" id="2903.R1BV36"/>
<dbReference type="PANTHER" id="PTHR43394:SF1">
    <property type="entry name" value="ATP-BINDING CASSETTE SUB-FAMILY B MEMBER 10, MITOCHONDRIAL"/>
    <property type="match status" value="1"/>
</dbReference>
<organism evidence="2 3">
    <name type="scientific">Emiliania huxleyi (strain CCMP1516)</name>
    <dbReference type="NCBI Taxonomy" id="280463"/>
    <lineage>
        <taxon>Eukaryota</taxon>
        <taxon>Haptista</taxon>
        <taxon>Haptophyta</taxon>
        <taxon>Prymnesiophyceae</taxon>
        <taxon>Isochrysidales</taxon>
        <taxon>Noelaerhabdaceae</taxon>
        <taxon>Emiliania</taxon>
    </lineage>
</organism>
<evidence type="ECO:0000313" key="2">
    <source>
        <dbReference type="EnsemblProtists" id="EOD13592"/>
    </source>
</evidence>
<dbReference type="eggNOG" id="KOG0058">
    <property type="taxonomic scope" value="Eukaryota"/>
</dbReference>
<reference evidence="2" key="2">
    <citation type="submission" date="2024-10" db="UniProtKB">
        <authorList>
            <consortium name="EnsemblProtists"/>
        </authorList>
    </citation>
    <scope>IDENTIFICATION</scope>
</reference>
<dbReference type="InterPro" id="IPR039421">
    <property type="entry name" value="Type_1_exporter"/>
</dbReference>
<accession>A0A0D3IQQ7</accession>
<dbReference type="Gene3D" id="3.40.50.300">
    <property type="entry name" value="P-loop containing nucleotide triphosphate hydrolases"/>
    <property type="match status" value="1"/>
</dbReference>